<proteinExistence type="inferred from homology"/>
<feature type="domain" description="RecX second three-helical" evidence="6">
    <location>
        <begin position="62"/>
        <end position="97"/>
    </location>
</feature>
<comment type="subcellular location">
    <subcellularLocation>
        <location evidence="1 5">Cytoplasm</location>
    </subcellularLocation>
</comment>
<dbReference type="Gene3D" id="1.10.10.10">
    <property type="entry name" value="Winged helix-like DNA-binding domain superfamily/Winged helix DNA-binding domain"/>
    <property type="match status" value="3"/>
</dbReference>
<accession>A0ABV7JBT5</accession>
<keyword evidence="4 5" id="KW-0963">Cytoplasm</keyword>
<evidence type="ECO:0000256" key="3">
    <source>
        <dbReference type="ARBA" id="ARBA00018111"/>
    </source>
</evidence>
<dbReference type="Pfam" id="PF02631">
    <property type="entry name" value="RecX_HTH2"/>
    <property type="match status" value="1"/>
</dbReference>
<dbReference type="Pfam" id="PF21981">
    <property type="entry name" value="RecX_HTH3"/>
    <property type="match status" value="1"/>
</dbReference>
<comment type="caution">
    <text evidence="9">The sequence shown here is derived from an EMBL/GenBank/DDBJ whole genome shotgun (WGS) entry which is preliminary data.</text>
</comment>
<dbReference type="Proteomes" id="UP001595533">
    <property type="component" value="Unassembled WGS sequence"/>
</dbReference>
<evidence type="ECO:0000256" key="1">
    <source>
        <dbReference type="ARBA" id="ARBA00004496"/>
    </source>
</evidence>
<dbReference type="PANTHER" id="PTHR33602:SF1">
    <property type="entry name" value="REGULATORY PROTEIN RECX FAMILY PROTEIN"/>
    <property type="match status" value="1"/>
</dbReference>
<evidence type="ECO:0000259" key="8">
    <source>
        <dbReference type="Pfam" id="PF21982"/>
    </source>
</evidence>
<dbReference type="RefSeq" id="WP_077412235.1">
    <property type="nucleotide sequence ID" value="NZ_JBHRTS010000009.1"/>
</dbReference>
<evidence type="ECO:0000313" key="9">
    <source>
        <dbReference type="EMBL" id="MFC3195570.1"/>
    </source>
</evidence>
<keyword evidence="10" id="KW-1185">Reference proteome</keyword>
<comment type="function">
    <text evidence="5">Modulates RecA activity.</text>
</comment>
<dbReference type="InterPro" id="IPR003783">
    <property type="entry name" value="Regulatory_RecX"/>
</dbReference>
<dbReference type="InterPro" id="IPR053924">
    <property type="entry name" value="RecX_HTH_2nd"/>
</dbReference>
<sequence>MVERKHDHSPSARARASALGSLAMREHSVDELRTKLLNKKHDAELVERLLLDLQQENLLSNERYACSYWRVRSAKGYGPVRIRKELQLKGISESLIQVGLTETDVDFFQLVEQVYQKKYRDQPIEDFKDKQKRQAFLYRRGFDSELIRHVVND</sequence>
<dbReference type="EMBL" id="JBHRTS010000009">
    <property type="protein sequence ID" value="MFC3195570.1"/>
    <property type="molecule type" value="Genomic_DNA"/>
</dbReference>
<organism evidence="9 10">
    <name type="scientific">Marinicella sediminis</name>
    <dbReference type="NCBI Taxonomy" id="1792834"/>
    <lineage>
        <taxon>Bacteria</taxon>
        <taxon>Pseudomonadati</taxon>
        <taxon>Pseudomonadota</taxon>
        <taxon>Gammaproteobacteria</taxon>
        <taxon>Lysobacterales</taxon>
        <taxon>Marinicellaceae</taxon>
        <taxon>Marinicella</taxon>
    </lineage>
</organism>
<comment type="similarity">
    <text evidence="2 5">Belongs to the RecX family.</text>
</comment>
<feature type="domain" description="RecX third three-helical" evidence="7">
    <location>
        <begin position="105"/>
        <end position="151"/>
    </location>
</feature>
<dbReference type="HAMAP" id="MF_01114">
    <property type="entry name" value="RecX"/>
    <property type="match status" value="1"/>
</dbReference>
<protein>
    <recommendedName>
        <fullName evidence="3 5">Regulatory protein RecX</fullName>
    </recommendedName>
</protein>
<name>A0ABV7JBT5_9GAMM</name>
<evidence type="ECO:0000313" key="10">
    <source>
        <dbReference type="Proteomes" id="UP001595533"/>
    </source>
</evidence>
<evidence type="ECO:0000256" key="2">
    <source>
        <dbReference type="ARBA" id="ARBA00009695"/>
    </source>
</evidence>
<feature type="domain" description="RecX first three-helical" evidence="8">
    <location>
        <begin position="14"/>
        <end position="50"/>
    </location>
</feature>
<evidence type="ECO:0000256" key="4">
    <source>
        <dbReference type="ARBA" id="ARBA00022490"/>
    </source>
</evidence>
<dbReference type="Pfam" id="PF21982">
    <property type="entry name" value="RecX_HTH1"/>
    <property type="match status" value="1"/>
</dbReference>
<dbReference type="InterPro" id="IPR053925">
    <property type="entry name" value="RecX_HTH_3rd"/>
</dbReference>
<reference evidence="10" key="1">
    <citation type="journal article" date="2019" name="Int. J. Syst. Evol. Microbiol.">
        <title>The Global Catalogue of Microorganisms (GCM) 10K type strain sequencing project: providing services to taxonomists for standard genome sequencing and annotation.</title>
        <authorList>
            <consortium name="The Broad Institute Genomics Platform"/>
            <consortium name="The Broad Institute Genome Sequencing Center for Infectious Disease"/>
            <person name="Wu L."/>
            <person name="Ma J."/>
        </authorList>
    </citation>
    <scope>NUCLEOTIDE SEQUENCE [LARGE SCALE GENOMIC DNA]</scope>
    <source>
        <strain evidence="10">KCTC 42953</strain>
    </source>
</reference>
<evidence type="ECO:0000259" key="7">
    <source>
        <dbReference type="Pfam" id="PF21981"/>
    </source>
</evidence>
<evidence type="ECO:0000256" key="5">
    <source>
        <dbReference type="HAMAP-Rule" id="MF_01114"/>
    </source>
</evidence>
<dbReference type="PANTHER" id="PTHR33602">
    <property type="entry name" value="REGULATORY PROTEIN RECX FAMILY PROTEIN"/>
    <property type="match status" value="1"/>
</dbReference>
<evidence type="ECO:0000259" key="6">
    <source>
        <dbReference type="Pfam" id="PF02631"/>
    </source>
</evidence>
<dbReference type="InterPro" id="IPR053926">
    <property type="entry name" value="RecX_HTH_1st"/>
</dbReference>
<dbReference type="InterPro" id="IPR036388">
    <property type="entry name" value="WH-like_DNA-bd_sf"/>
</dbReference>
<gene>
    <name evidence="5" type="primary">recX</name>
    <name evidence="9" type="ORF">ACFODZ_15045</name>
</gene>